<comment type="caution">
    <text evidence="1">The sequence shown here is derived from an EMBL/GenBank/DDBJ whole genome shotgun (WGS) entry which is preliminary data.</text>
</comment>
<evidence type="ECO:0000313" key="1">
    <source>
        <dbReference type="EMBL" id="PMQ19290.1"/>
    </source>
</evidence>
<dbReference type="AlphaFoldDB" id="A0A2N7RZH4"/>
<evidence type="ECO:0000313" key="2">
    <source>
        <dbReference type="Proteomes" id="UP000235739"/>
    </source>
</evidence>
<dbReference type="RefSeq" id="WP_102598518.1">
    <property type="nucleotide sequence ID" value="NZ_PNQX01000002.1"/>
</dbReference>
<organism evidence="1 2">
    <name type="scientific">Glutamicibacter arilaitensis</name>
    <dbReference type="NCBI Taxonomy" id="256701"/>
    <lineage>
        <taxon>Bacteria</taxon>
        <taxon>Bacillati</taxon>
        <taxon>Actinomycetota</taxon>
        <taxon>Actinomycetes</taxon>
        <taxon>Micrococcales</taxon>
        <taxon>Micrococcaceae</taxon>
        <taxon>Glutamicibacter</taxon>
    </lineage>
</organism>
<dbReference type="EMBL" id="PNQX01000002">
    <property type="protein sequence ID" value="PMQ19290.1"/>
    <property type="molecule type" value="Genomic_DNA"/>
</dbReference>
<protein>
    <submittedName>
        <fullName evidence="1">Head decoration protein</fullName>
    </submittedName>
</protein>
<name>A0A2N7RZH4_9MICC</name>
<proteinExistence type="predicted"/>
<accession>A0A2N7RZH4</accession>
<gene>
    <name evidence="1" type="ORF">CIK84_11305</name>
</gene>
<reference evidence="1 2" key="1">
    <citation type="journal article" date="2017" name="Elife">
        <title>Extensive horizontal gene transfer in cheese-associated bacteria.</title>
        <authorList>
            <person name="Bonham K.S."/>
            <person name="Wolfe B.E."/>
            <person name="Dutton R.J."/>
        </authorList>
    </citation>
    <scope>NUCLEOTIDE SEQUENCE [LARGE SCALE GENOMIC DNA]</scope>
    <source>
        <strain evidence="1 2">JB182</strain>
    </source>
</reference>
<dbReference type="Proteomes" id="UP000235739">
    <property type="component" value="Unassembled WGS sequence"/>
</dbReference>
<sequence>MDLTIKRESFGQDDQSWLGSAHGTNAAQTITLDVSTFTAEEHYPDGWLKSGLPLAKSEETYVLWTTEADLAGFLFTTVRVPVDTATPVGAAILEHGRVKTAKLPVSVDTAGQATAAGRIIFA</sequence>